<proteinExistence type="predicted"/>
<gene>
    <name evidence="2" type="ORF">ACFFV7_41355</name>
</gene>
<dbReference type="Proteomes" id="UP001589647">
    <property type="component" value="Unassembled WGS sequence"/>
</dbReference>
<protein>
    <submittedName>
        <fullName evidence="2">Uncharacterized protein</fullName>
    </submittedName>
</protein>
<comment type="caution">
    <text evidence="2">The sequence shown here is derived from an EMBL/GenBank/DDBJ whole genome shotgun (WGS) entry which is preliminary data.</text>
</comment>
<name>A0ABV5IT52_9ACTN</name>
<evidence type="ECO:0000256" key="1">
    <source>
        <dbReference type="SAM" id="MobiDB-lite"/>
    </source>
</evidence>
<feature type="compositionally biased region" description="Basic and acidic residues" evidence="1">
    <location>
        <begin position="29"/>
        <end position="40"/>
    </location>
</feature>
<keyword evidence="3" id="KW-1185">Reference proteome</keyword>
<organism evidence="2 3">
    <name type="scientific">Nonomuraea spiralis</name>
    <dbReference type="NCBI Taxonomy" id="46182"/>
    <lineage>
        <taxon>Bacteria</taxon>
        <taxon>Bacillati</taxon>
        <taxon>Actinomycetota</taxon>
        <taxon>Actinomycetes</taxon>
        <taxon>Streptosporangiales</taxon>
        <taxon>Streptosporangiaceae</taxon>
        <taxon>Nonomuraea</taxon>
    </lineage>
</organism>
<evidence type="ECO:0000313" key="2">
    <source>
        <dbReference type="EMBL" id="MFB9207688.1"/>
    </source>
</evidence>
<dbReference type="RefSeq" id="WP_268246105.1">
    <property type="nucleotide sequence ID" value="NZ_BMRC01000018.1"/>
</dbReference>
<reference evidence="2 3" key="1">
    <citation type="submission" date="2024-09" db="EMBL/GenBank/DDBJ databases">
        <authorList>
            <person name="Sun Q."/>
            <person name="Mori K."/>
        </authorList>
    </citation>
    <scope>NUCLEOTIDE SEQUENCE [LARGE SCALE GENOMIC DNA]</scope>
    <source>
        <strain evidence="2 3">CCM 3426</strain>
    </source>
</reference>
<sequence>MTGGPLTDVVVAWPPTHSTPGSIRWTGPHPKDESHPKGVI</sequence>
<accession>A0ABV5IT52</accession>
<dbReference type="EMBL" id="JBHMEI010000063">
    <property type="protein sequence ID" value="MFB9207688.1"/>
    <property type="molecule type" value="Genomic_DNA"/>
</dbReference>
<evidence type="ECO:0000313" key="3">
    <source>
        <dbReference type="Proteomes" id="UP001589647"/>
    </source>
</evidence>
<feature type="region of interest" description="Disordered" evidence="1">
    <location>
        <begin position="14"/>
        <end position="40"/>
    </location>
</feature>